<dbReference type="CDD" id="cd00448">
    <property type="entry name" value="YjgF_YER057c_UK114_family"/>
    <property type="match status" value="1"/>
</dbReference>
<dbReference type="PROSITE" id="PS51257">
    <property type="entry name" value="PROKAR_LIPOPROTEIN"/>
    <property type="match status" value="1"/>
</dbReference>
<sequence length="163" mass="17030">MKPMFRTGGLAALAAAMMTLGGCVIADVEGIEATSTPEIEHFTGVAKVGMDLPFSKAVRVDDTIYLSGELGIDPATNELVPGGAGPETRQIFENIERTLAEFDADLSDVVKCQVFLGDMADFGEMNAAYSAALPSPKPARSTFGANGLAIGAALEIECMAIRQ</sequence>
<feature type="chain" id="PRO_5001572837" evidence="2">
    <location>
        <begin position="27"/>
        <end position="163"/>
    </location>
</feature>
<organism evidence="3 4">
    <name type="scientific">Hyphomonas jannaschiana VP2</name>
    <dbReference type="NCBI Taxonomy" id="1280952"/>
    <lineage>
        <taxon>Bacteria</taxon>
        <taxon>Pseudomonadati</taxon>
        <taxon>Pseudomonadota</taxon>
        <taxon>Alphaproteobacteria</taxon>
        <taxon>Hyphomonadales</taxon>
        <taxon>Hyphomonadaceae</taxon>
        <taxon>Hyphomonas</taxon>
    </lineage>
</organism>
<accession>A0A059FF64</accession>
<evidence type="ECO:0000256" key="1">
    <source>
        <dbReference type="ARBA" id="ARBA00010552"/>
    </source>
</evidence>
<dbReference type="Pfam" id="PF01042">
    <property type="entry name" value="Ribonuc_L-PSP"/>
    <property type="match status" value="1"/>
</dbReference>
<protein>
    <submittedName>
        <fullName evidence="3">Endoribonuclease L-PSP</fullName>
    </submittedName>
</protein>
<dbReference type="SUPFAM" id="SSF55298">
    <property type="entry name" value="YjgF-like"/>
    <property type="match status" value="1"/>
</dbReference>
<keyword evidence="4" id="KW-1185">Reference proteome</keyword>
<dbReference type="InterPro" id="IPR035959">
    <property type="entry name" value="RutC-like_sf"/>
</dbReference>
<dbReference type="PATRIC" id="fig|1280952.3.peg.1544"/>
<dbReference type="eggNOG" id="COG0251">
    <property type="taxonomic scope" value="Bacteria"/>
</dbReference>
<dbReference type="Proteomes" id="UP000024816">
    <property type="component" value="Unassembled WGS sequence"/>
</dbReference>
<dbReference type="GO" id="GO:0005829">
    <property type="term" value="C:cytosol"/>
    <property type="evidence" value="ECO:0007669"/>
    <property type="project" value="TreeGrafter"/>
</dbReference>
<comment type="caution">
    <text evidence="3">The sequence shown here is derived from an EMBL/GenBank/DDBJ whole genome shotgun (WGS) entry which is preliminary data.</text>
</comment>
<evidence type="ECO:0000313" key="4">
    <source>
        <dbReference type="Proteomes" id="UP000024816"/>
    </source>
</evidence>
<name>A0A059FF64_9PROT</name>
<dbReference type="PANTHER" id="PTHR11803:SF39">
    <property type="entry name" value="2-IMINOBUTANOATE_2-IMINOPROPANOATE DEAMINASE"/>
    <property type="match status" value="1"/>
</dbReference>
<reference evidence="3 4" key="1">
    <citation type="journal article" date="2014" name="Antonie Van Leeuwenhoek">
        <title>Hyphomonas beringensis sp. nov. and Hyphomonas chukchiensis sp. nov., isolated from surface seawater of the Bering Sea and Chukchi Sea.</title>
        <authorList>
            <person name="Li C."/>
            <person name="Lai Q."/>
            <person name="Li G."/>
            <person name="Dong C."/>
            <person name="Wang J."/>
            <person name="Liao Y."/>
            <person name="Shao Z."/>
        </authorList>
    </citation>
    <scope>NUCLEOTIDE SEQUENCE [LARGE SCALE GENOMIC DNA]</scope>
    <source>
        <strain evidence="3 4">VP2</strain>
    </source>
</reference>
<keyword evidence="2" id="KW-0732">Signal</keyword>
<dbReference type="RefSeq" id="WP_206741699.1">
    <property type="nucleotide sequence ID" value="NZ_ARYJ01000004.1"/>
</dbReference>
<gene>
    <name evidence="3" type="ORF">HJA_07787</name>
</gene>
<comment type="similarity">
    <text evidence="1">Belongs to the RutC family.</text>
</comment>
<feature type="signal peptide" evidence="2">
    <location>
        <begin position="1"/>
        <end position="26"/>
    </location>
</feature>
<evidence type="ECO:0000313" key="3">
    <source>
        <dbReference type="EMBL" id="KCZ89181.1"/>
    </source>
</evidence>
<dbReference type="STRING" id="1280952.HJA_07787"/>
<dbReference type="PANTHER" id="PTHR11803">
    <property type="entry name" value="2-IMINOBUTANOATE/2-IMINOPROPANOATE DEAMINASE RIDA"/>
    <property type="match status" value="1"/>
</dbReference>
<dbReference type="Gene3D" id="3.30.1330.40">
    <property type="entry name" value="RutC-like"/>
    <property type="match status" value="1"/>
</dbReference>
<dbReference type="GO" id="GO:0019239">
    <property type="term" value="F:deaminase activity"/>
    <property type="evidence" value="ECO:0007669"/>
    <property type="project" value="TreeGrafter"/>
</dbReference>
<dbReference type="AlphaFoldDB" id="A0A059FF64"/>
<dbReference type="EMBL" id="ARYJ01000004">
    <property type="protein sequence ID" value="KCZ89181.1"/>
    <property type="molecule type" value="Genomic_DNA"/>
</dbReference>
<dbReference type="InterPro" id="IPR006175">
    <property type="entry name" value="YjgF/YER057c/UK114"/>
</dbReference>
<proteinExistence type="inferred from homology"/>
<dbReference type="FunFam" id="3.30.1330.40:FF:000001">
    <property type="entry name" value="L-PSP family endoribonuclease"/>
    <property type="match status" value="1"/>
</dbReference>
<evidence type="ECO:0000256" key="2">
    <source>
        <dbReference type="SAM" id="SignalP"/>
    </source>
</evidence>